<protein>
    <submittedName>
        <fullName evidence="1">Uncharacterized protein</fullName>
    </submittedName>
</protein>
<reference evidence="1 2" key="1">
    <citation type="submission" date="2021-03" db="EMBL/GenBank/DDBJ databases">
        <title>Antimicrobial resistance genes in bacteria isolated from Japanese honey, and their potential for conferring macrolide and lincosamide resistance in the American foulbrood pathogen Paenibacillus larvae.</title>
        <authorList>
            <person name="Okamoto M."/>
            <person name="Kumagai M."/>
            <person name="Kanamori H."/>
            <person name="Takamatsu D."/>
        </authorList>
    </citation>
    <scope>NUCLEOTIDE SEQUENCE [LARGE SCALE GENOMIC DNA]</scope>
    <source>
        <strain evidence="1 2">J1TS3</strain>
    </source>
</reference>
<comment type="caution">
    <text evidence="1">The sequence shown here is derived from an EMBL/GenBank/DDBJ whole genome shotgun (WGS) entry which is preliminary data.</text>
</comment>
<dbReference type="EMBL" id="BOQT01000008">
    <property type="protein sequence ID" value="GIN21430.1"/>
    <property type="molecule type" value="Genomic_DNA"/>
</dbReference>
<sequence>MATHLTPEEAKAIRKRWEENGKPECKHTHIAREYMYGAHSDYVCTSCGEMQFYREAFNNTD</sequence>
<dbReference type="Proteomes" id="UP000680279">
    <property type="component" value="Unassembled WGS sequence"/>
</dbReference>
<gene>
    <name evidence="1" type="ORF">J1TS3_25640</name>
</gene>
<name>A0ABQ4K6S4_9BACI</name>
<evidence type="ECO:0000313" key="1">
    <source>
        <dbReference type="EMBL" id="GIN21430.1"/>
    </source>
</evidence>
<dbReference type="RefSeq" id="WP_212963263.1">
    <property type="nucleotide sequence ID" value="NZ_BOQT01000008.1"/>
</dbReference>
<keyword evidence="2" id="KW-1185">Reference proteome</keyword>
<evidence type="ECO:0000313" key="2">
    <source>
        <dbReference type="Proteomes" id="UP000680279"/>
    </source>
</evidence>
<proteinExistence type="predicted"/>
<accession>A0ABQ4K6S4</accession>
<organism evidence="1 2">
    <name type="scientific">Siminovitchia fordii</name>
    <dbReference type="NCBI Taxonomy" id="254759"/>
    <lineage>
        <taxon>Bacteria</taxon>
        <taxon>Bacillati</taxon>
        <taxon>Bacillota</taxon>
        <taxon>Bacilli</taxon>
        <taxon>Bacillales</taxon>
        <taxon>Bacillaceae</taxon>
        <taxon>Siminovitchia</taxon>
    </lineage>
</organism>